<accession>A0A0P9AX98</accession>
<name>A0A0P9AX98_DROAN</name>
<evidence type="ECO:0000313" key="1">
    <source>
        <dbReference type="EMBL" id="KPU81712.1"/>
    </source>
</evidence>
<keyword evidence="2" id="KW-1185">Reference proteome</keyword>
<organism evidence="1 2">
    <name type="scientific">Drosophila ananassae</name>
    <name type="common">Fruit fly</name>
    <dbReference type="NCBI Taxonomy" id="7217"/>
    <lineage>
        <taxon>Eukaryota</taxon>
        <taxon>Metazoa</taxon>
        <taxon>Ecdysozoa</taxon>
        <taxon>Arthropoda</taxon>
        <taxon>Hexapoda</taxon>
        <taxon>Insecta</taxon>
        <taxon>Pterygota</taxon>
        <taxon>Neoptera</taxon>
        <taxon>Endopterygota</taxon>
        <taxon>Diptera</taxon>
        <taxon>Brachycera</taxon>
        <taxon>Muscomorpha</taxon>
        <taxon>Ephydroidea</taxon>
        <taxon>Drosophilidae</taxon>
        <taxon>Drosophila</taxon>
        <taxon>Sophophora</taxon>
    </lineage>
</organism>
<dbReference type="AlphaFoldDB" id="A0A0P9AX98"/>
<sequence>MVTNVSGTCCAAASILLSDNGGNYWTYYRDYGSYYIYISTKLYLVSYLGAIRKNVSGSGLRAFRQNRVFLDLRLVAMYEAFKAIQGEFEELDISEISSDLRWTVSKLVATMRSEIEHETSLPAEFPLFRRTQRSVGVFKPCLFEMG</sequence>
<evidence type="ECO:0000313" key="2">
    <source>
        <dbReference type="Proteomes" id="UP000007801"/>
    </source>
</evidence>
<proteinExistence type="predicted"/>
<dbReference type="Proteomes" id="UP000007801">
    <property type="component" value="Unassembled WGS sequence"/>
</dbReference>
<gene>
    <name evidence="1" type="primary">Dana\GF27121</name>
    <name evidence="1" type="ORF">GF27121</name>
</gene>
<reference evidence="1 2" key="1">
    <citation type="journal article" date="2007" name="Nature">
        <title>Evolution of genes and genomes on the Drosophila phylogeny.</title>
        <authorList>
            <consortium name="Drosophila 12 Genomes Consortium"/>
            <person name="Clark A.G."/>
            <person name="Eisen M.B."/>
            <person name="Smith D.R."/>
            <person name="Bergman C.M."/>
            <person name="Oliver B."/>
            <person name="Markow T.A."/>
            <person name="Kaufman T.C."/>
            <person name="Kellis M."/>
            <person name="Gelbart W."/>
            <person name="Iyer V.N."/>
            <person name="Pollard D.A."/>
            <person name="Sackton T.B."/>
            <person name="Larracuente A.M."/>
            <person name="Singh N.D."/>
            <person name="Abad J.P."/>
            <person name="Abt D.N."/>
            <person name="Adryan B."/>
            <person name="Aguade M."/>
            <person name="Akashi H."/>
            <person name="Anderson W.W."/>
            <person name="Aquadro C.F."/>
            <person name="Ardell D.H."/>
            <person name="Arguello R."/>
            <person name="Artieri C.G."/>
            <person name="Barbash D.A."/>
            <person name="Barker D."/>
            <person name="Barsanti P."/>
            <person name="Batterham P."/>
            <person name="Batzoglou S."/>
            <person name="Begun D."/>
            <person name="Bhutkar A."/>
            <person name="Blanco E."/>
            <person name="Bosak S.A."/>
            <person name="Bradley R.K."/>
            <person name="Brand A.D."/>
            <person name="Brent M.R."/>
            <person name="Brooks A.N."/>
            <person name="Brown R.H."/>
            <person name="Butlin R.K."/>
            <person name="Caggese C."/>
            <person name="Calvi B.R."/>
            <person name="Bernardo de Carvalho A."/>
            <person name="Caspi A."/>
            <person name="Castrezana S."/>
            <person name="Celniker S.E."/>
            <person name="Chang J.L."/>
            <person name="Chapple C."/>
            <person name="Chatterji S."/>
            <person name="Chinwalla A."/>
            <person name="Civetta A."/>
            <person name="Clifton S.W."/>
            <person name="Comeron J.M."/>
            <person name="Costello J.C."/>
            <person name="Coyne J.A."/>
            <person name="Daub J."/>
            <person name="David R.G."/>
            <person name="Delcher A.L."/>
            <person name="Delehaunty K."/>
            <person name="Do C.B."/>
            <person name="Ebling H."/>
            <person name="Edwards K."/>
            <person name="Eickbush T."/>
            <person name="Evans J.D."/>
            <person name="Filipski A."/>
            <person name="Findeiss S."/>
            <person name="Freyhult E."/>
            <person name="Fulton L."/>
            <person name="Fulton R."/>
            <person name="Garcia A.C."/>
            <person name="Gardiner A."/>
            <person name="Garfield D.A."/>
            <person name="Garvin B.E."/>
            <person name="Gibson G."/>
            <person name="Gilbert D."/>
            <person name="Gnerre S."/>
            <person name="Godfrey J."/>
            <person name="Good R."/>
            <person name="Gotea V."/>
            <person name="Gravely B."/>
            <person name="Greenberg A.J."/>
            <person name="Griffiths-Jones S."/>
            <person name="Gross S."/>
            <person name="Guigo R."/>
            <person name="Gustafson E.A."/>
            <person name="Haerty W."/>
            <person name="Hahn M.W."/>
            <person name="Halligan D.L."/>
            <person name="Halpern A.L."/>
            <person name="Halter G.M."/>
            <person name="Han M.V."/>
            <person name="Heger A."/>
            <person name="Hillier L."/>
            <person name="Hinrichs A.S."/>
            <person name="Holmes I."/>
            <person name="Hoskins R.A."/>
            <person name="Hubisz M.J."/>
            <person name="Hultmark D."/>
            <person name="Huntley M.A."/>
            <person name="Jaffe D.B."/>
            <person name="Jagadeeshan S."/>
            <person name="Jeck W.R."/>
            <person name="Johnson J."/>
            <person name="Jones C.D."/>
            <person name="Jordan W.C."/>
            <person name="Karpen G.H."/>
            <person name="Kataoka E."/>
            <person name="Keightley P.D."/>
            <person name="Kheradpour P."/>
            <person name="Kirkness E.F."/>
            <person name="Koerich L.B."/>
            <person name="Kristiansen K."/>
            <person name="Kudrna D."/>
            <person name="Kulathinal R.J."/>
            <person name="Kumar S."/>
            <person name="Kwok R."/>
            <person name="Lander E."/>
            <person name="Langley C.H."/>
            <person name="Lapoint R."/>
            <person name="Lazzaro B.P."/>
            <person name="Lee S.J."/>
            <person name="Levesque L."/>
            <person name="Li R."/>
            <person name="Lin C.F."/>
            <person name="Lin M.F."/>
            <person name="Lindblad-Toh K."/>
            <person name="Llopart A."/>
            <person name="Long M."/>
            <person name="Low L."/>
            <person name="Lozovsky E."/>
            <person name="Lu J."/>
            <person name="Luo M."/>
            <person name="Machado C.A."/>
            <person name="Makalowski W."/>
            <person name="Marzo M."/>
            <person name="Matsuda M."/>
            <person name="Matzkin L."/>
            <person name="McAllister B."/>
            <person name="McBride C.S."/>
            <person name="McKernan B."/>
            <person name="McKernan K."/>
            <person name="Mendez-Lago M."/>
            <person name="Minx P."/>
            <person name="Mollenhauer M.U."/>
            <person name="Montooth K."/>
            <person name="Mount S.M."/>
            <person name="Mu X."/>
            <person name="Myers E."/>
            <person name="Negre B."/>
            <person name="Newfeld S."/>
            <person name="Nielsen R."/>
            <person name="Noor M.A."/>
            <person name="O'Grady P."/>
            <person name="Pachter L."/>
            <person name="Papaceit M."/>
            <person name="Parisi M.J."/>
            <person name="Parisi M."/>
            <person name="Parts L."/>
            <person name="Pedersen J.S."/>
            <person name="Pesole G."/>
            <person name="Phillippy A.M."/>
            <person name="Ponting C.P."/>
            <person name="Pop M."/>
            <person name="Porcelli D."/>
            <person name="Powell J.R."/>
            <person name="Prohaska S."/>
            <person name="Pruitt K."/>
            <person name="Puig M."/>
            <person name="Quesneville H."/>
            <person name="Ram K.R."/>
            <person name="Rand D."/>
            <person name="Rasmussen M.D."/>
            <person name="Reed L.K."/>
            <person name="Reenan R."/>
            <person name="Reily A."/>
            <person name="Remington K.A."/>
            <person name="Rieger T.T."/>
            <person name="Ritchie M.G."/>
            <person name="Robin C."/>
            <person name="Rogers Y.H."/>
            <person name="Rohde C."/>
            <person name="Rozas J."/>
            <person name="Rubenfield M.J."/>
            <person name="Ruiz A."/>
            <person name="Russo S."/>
            <person name="Salzberg S.L."/>
            <person name="Sanchez-Gracia A."/>
            <person name="Saranga D.J."/>
            <person name="Sato H."/>
            <person name="Schaeffer S.W."/>
            <person name="Schatz M.C."/>
            <person name="Schlenke T."/>
            <person name="Schwartz R."/>
            <person name="Segarra C."/>
            <person name="Singh R.S."/>
            <person name="Sirot L."/>
            <person name="Sirota M."/>
            <person name="Sisneros N.B."/>
            <person name="Smith C.D."/>
            <person name="Smith T.F."/>
            <person name="Spieth J."/>
            <person name="Stage D.E."/>
            <person name="Stark A."/>
            <person name="Stephan W."/>
            <person name="Strausberg R.L."/>
            <person name="Strempel S."/>
            <person name="Sturgill D."/>
            <person name="Sutton G."/>
            <person name="Sutton G.G."/>
            <person name="Tao W."/>
            <person name="Teichmann S."/>
            <person name="Tobari Y.N."/>
            <person name="Tomimura Y."/>
            <person name="Tsolas J.M."/>
            <person name="Valente V.L."/>
            <person name="Venter E."/>
            <person name="Venter J.C."/>
            <person name="Vicario S."/>
            <person name="Vieira F.G."/>
            <person name="Vilella A.J."/>
            <person name="Villasante A."/>
            <person name="Walenz B."/>
            <person name="Wang J."/>
            <person name="Wasserman M."/>
            <person name="Watts T."/>
            <person name="Wilson D."/>
            <person name="Wilson R.K."/>
            <person name="Wing R.A."/>
            <person name="Wolfner M.F."/>
            <person name="Wong A."/>
            <person name="Wong G.K."/>
            <person name="Wu C.I."/>
            <person name="Wu G."/>
            <person name="Yamamoto D."/>
            <person name="Yang H.P."/>
            <person name="Yang S.P."/>
            <person name="Yorke J.A."/>
            <person name="Yoshida K."/>
            <person name="Zdobnov E."/>
            <person name="Zhang P."/>
            <person name="Zhang Y."/>
            <person name="Zimin A.V."/>
            <person name="Baldwin J."/>
            <person name="Abdouelleil A."/>
            <person name="Abdulkadir J."/>
            <person name="Abebe A."/>
            <person name="Abera B."/>
            <person name="Abreu J."/>
            <person name="Acer S.C."/>
            <person name="Aftuck L."/>
            <person name="Alexander A."/>
            <person name="An P."/>
            <person name="Anderson E."/>
            <person name="Anderson S."/>
            <person name="Arachi H."/>
            <person name="Azer M."/>
            <person name="Bachantsang P."/>
            <person name="Barry A."/>
            <person name="Bayul T."/>
            <person name="Berlin A."/>
            <person name="Bessette D."/>
            <person name="Bloom T."/>
            <person name="Blye J."/>
            <person name="Boguslavskiy L."/>
            <person name="Bonnet C."/>
            <person name="Boukhgalter B."/>
            <person name="Bourzgui I."/>
            <person name="Brown A."/>
            <person name="Cahill P."/>
            <person name="Channer S."/>
            <person name="Cheshatsang Y."/>
            <person name="Chuda L."/>
            <person name="Citroen M."/>
            <person name="Collymore A."/>
            <person name="Cooke P."/>
            <person name="Costello M."/>
            <person name="D'Aco K."/>
            <person name="Daza R."/>
            <person name="De Haan G."/>
            <person name="DeGray S."/>
            <person name="DeMaso C."/>
            <person name="Dhargay N."/>
            <person name="Dooley K."/>
            <person name="Dooley E."/>
            <person name="Doricent M."/>
            <person name="Dorje P."/>
            <person name="Dorjee K."/>
            <person name="Dupes A."/>
            <person name="Elong R."/>
            <person name="Falk J."/>
            <person name="Farina A."/>
            <person name="Faro S."/>
            <person name="Ferguson D."/>
            <person name="Fisher S."/>
            <person name="Foley C.D."/>
            <person name="Franke A."/>
            <person name="Friedrich D."/>
            <person name="Gadbois L."/>
            <person name="Gearin G."/>
            <person name="Gearin C.R."/>
            <person name="Giannoukos G."/>
            <person name="Goode T."/>
            <person name="Graham J."/>
            <person name="Grandbois E."/>
            <person name="Grewal S."/>
            <person name="Gyaltsen K."/>
            <person name="Hafez N."/>
            <person name="Hagos B."/>
            <person name="Hall J."/>
            <person name="Henson C."/>
            <person name="Hollinger A."/>
            <person name="Honan T."/>
            <person name="Huard M.D."/>
            <person name="Hughes L."/>
            <person name="Hurhula B."/>
            <person name="Husby M.E."/>
            <person name="Kamat A."/>
            <person name="Kanga B."/>
            <person name="Kashin S."/>
            <person name="Khazanovich D."/>
            <person name="Kisner P."/>
            <person name="Lance K."/>
            <person name="Lara M."/>
            <person name="Lee W."/>
            <person name="Lennon N."/>
            <person name="Letendre F."/>
            <person name="LeVine R."/>
            <person name="Lipovsky A."/>
            <person name="Liu X."/>
            <person name="Liu J."/>
            <person name="Liu S."/>
            <person name="Lokyitsang T."/>
            <person name="Lokyitsang Y."/>
            <person name="Lubonja R."/>
            <person name="Lui A."/>
            <person name="MacDonald P."/>
            <person name="Magnisalis V."/>
            <person name="Maru K."/>
            <person name="Matthews C."/>
            <person name="McCusker W."/>
            <person name="McDonough S."/>
            <person name="Mehta T."/>
            <person name="Meldrim J."/>
            <person name="Meneus L."/>
            <person name="Mihai O."/>
            <person name="Mihalev A."/>
            <person name="Mihova T."/>
            <person name="Mittelman R."/>
            <person name="Mlenga V."/>
            <person name="Montmayeur A."/>
            <person name="Mulrain L."/>
            <person name="Navidi A."/>
            <person name="Naylor J."/>
            <person name="Negash T."/>
            <person name="Nguyen T."/>
            <person name="Nguyen N."/>
            <person name="Nicol R."/>
            <person name="Norbu C."/>
            <person name="Norbu N."/>
            <person name="Novod N."/>
            <person name="O'Neill B."/>
            <person name="Osman S."/>
            <person name="Markiewicz E."/>
            <person name="Oyono O.L."/>
            <person name="Patti C."/>
            <person name="Phunkhang P."/>
            <person name="Pierre F."/>
            <person name="Priest M."/>
            <person name="Raghuraman S."/>
            <person name="Rege F."/>
            <person name="Reyes R."/>
            <person name="Rise C."/>
            <person name="Rogov P."/>
            <person name="Ross K."/>
            <person name="Ryan E."/>
            <person name="Settipalli S."/>
            <person name="Shea T."/>
            <person name="Sherpa N."/>
            <person name="Shi L."/>
            <person name="Shih D."/>
            <person name="Sparrow T."/>
            <person name="Spaulding J."/>
            <person name="Stalker J."/>
            <person name="Stange-Thomann N."/>
            <person name="Stavropoulos S."/>
            <person name="Stone C."/>
            <person name="Strader C."/>
            <person name="Tesfaye S."/>
            <person name="Thomson T."/>
            <person name="Thoulutsang Y."/>
            <person name="Thoulutsang D."/>
            <person name="Topham K."/>
            <person name="Topping I."/>
            <person name="Tsamla T."/>
            <person name="Vassiliev H."/>
            <person name="Vo A."/>
            <person name="Wangchuk T."/>
            <person name="Wangdi T."/>
            <person name="Weiand M."/>
            <person name="Wilkinson J."/>
            <person name="Wilson A."/>
            <person name="Yadav S."/>
            <person name="Young G."/>
            <person name="Yu Q."/>
            <person name="Zembek L."/>
            <person name="Zhong D."/>
            <person name="Zimmer A."/>
            <person name="Zwirko Z."/>
            <person name="Jaffe D.B."/>
            <person name="Alvarez P."/>
            <person name="Brockman W."/>
            <person name="Butler J."/>
            <person name="Chin C."/>
            <person name="Gnerre S."/>
            <person name="Grabherr M."/>
            <person name="Kleber M."/>
            <person name="Mauceli E."/>
            <person name="MacCallum I."/>
        </authorList>
    </citation>
    <scope>NUCLEOTIDE SEQUENCE [LARGE SCALE GENOMIC DNA]</scope>
    <source>
        <strain evidence="2">Tucson 14024-0371.13</strain>
    </source>
</reference>
<dbReference type="EMBL" id="CH902621">
    <property type="protein sequence ID" value="KPU81712.1"/>
    <property type="molecule type" value="Genomic_DNA"/>
</dbReference>
<protein>
    <submittedName>
        <fullName evidence="1">Uncharacterized protein</fullName>
    </submittedName>
</protein>
<dbReference type="InParanoid" id="A0A0P9AX98"/>